<organism evidence="1 2">
    <name type="scientific">Pelotomaculum schinkii</name>
    <dbReference type="NCBI Taxonomy" id="78350"/>
    <lineage>
        <taxon>Bacteria</taxon>
        <taxon>Bacillati</taxon>
        <taxon>Bacillota</taxon>
        <taxon>Clostridia</taxon>
        <taxon>Eubacteriales</taxon>
        <taxon>Desulfotomaculaceae</taxon>
        <taxon>Pelotomaculum</taxon>
    </lineage>
</organism>
<dbReference type="PANTHER" id="PTHR34309:SF1">
    <property type="entry name" value="PROTEIN GLCG"/>
    <property type="match status" value="1"/>
</dbReference>
<dbReference type="Proteomes" id="UP000298324">
    <property type="component" value="Unassembled WGS sequence"/>
</dbReference>
<protein>
    <recommendedName>
        <fullName evidence="3">Heme-binding protein</fullName>
    </recommendedName>
</protein>
<gene>
    <name evidence="1" type="ORF">Psch_02758</name>
</gene>
<dbReference type="RefSeq" id="WP_190258467.1">
    <property type="nucleotide sequence ID" value="NZ_QFGA01000002.1"/>
</dbReference>
<dbReference type="EMBL" id="QFGA01000002">
    <property type="protein sequence ID" value="TEB05717.1"/>
    <property type="molecule type" value="Genomic_DNA"/>
</dbReference>
<evidence type="ECO:0000313" key="1">
    <source>
        <dbReference type="EMBL" id="TEB05717.1"/>
    </source>
</evidence>
<sequence>MKITLENALSMIKASEEKAKTIAVPSVVTVVDQGGHFIAVHRMDNAPIGCIQISTGKAYTAAVLKLPTHVFANLCQPGQELYGINTINGGRFIVFGGGFPIVDGDEVIGAIGCSGGTVEQDMQIAEAGLKSFQKGAV</sequence>
<dbReference type="PANTHER" id="PTHR34309">
    <property type="entry name" value="SLR1406 PROTEIN"/>
    <property type="match status" value="1"/>
</dbReference>
<comment type="caution">
    <text evidence="1">The sequence shown here is derived from an EMBL/GenBank/DDBJ whole genome shotgun (WGS) entry which is preliminary data.</text>
</comment>
<dbReference type="InterPro" id="IPR052517">
    <property type="entry name" value="GlcG_carb_metab_protein"/>
</dbReference>
<reference evidence="1 2" key="1">
    <citation type="journal article" date="2018" name="Environ. Microbiol.">
        <title>Novel energy conservation strategies and behaviour of Pelotomaculum schinkii driving syntrophic propionate catabolism.</title>
        <authorList>
            <person name="Hidalgo-Ahumada C.A.P."/>
            <person name="Nobu M.K."/>
            <person name="Narihiro T."/>
            <person name="Tamaki H."/>
            <person name="Liu W.T."/>
            <person name="Kamagata Y."/>
            <person name="Stams A.J.M."/>
            <person name="Imachi H."/>
            <person name="Sousa D.Z."/>
        </authorList>
    </citation>
    <scope>NUCLEOTIDE SEQUENCE [LARGE SCALE GENOMIC DNA]</scope>
    <source>
        <strain evidence="1 2">HH</strain>
    </source>
</reference>
<name>A0A4Y7RBH8_9FIRM</name>
<evidence type="ECO:0000313" key="2">
    <source>
        <dbReference type="Proteomes" id="UP000298324"/>
    </source>
</evidence>
<dbReference type="Gene3D" id="3.30.450.150">
    <property type="entry name" value="Haem-degrading domain"/>
    <property type="match status" value="1"/>
</dbReference>
<evidence type="ECO:0008006" key="3">
    <source>
        <dbReference type="Google" id="ProtNLM"/>
    </source>
</evidence>
<dbReference type="InterPro" id="IPR038084">
    <property type="entry name" value="PduO/GlcC-like_sf"/>
</dbReference>
<proteinExistence type="predicted"/>
<accession>A0A4Y7RBH8</accession>
<dbReference type="Pfam" id="PF03928">
    <property type="entry name" value="HbpS-like"/>
    <property type="match status" value="1"/>
</dbReference>
<dbReference type="InterPro" id="IPR005624">
    <property type="entry name" value="PduO/GlcC-like"/>
</dbReference>
<keyword evidence="2" id="KW-1185">Reference proteome</keyword>
<dbReference type="SUPFAM" id="SSF143744">
    <property type="entry name" value="GlcG-like"/>
    <property type="match status" value="1"/>
</dbReference>
<dbReference type="AlphaFoldDB" id="A0A4Y7RBH8"/>